<accession>A0A7R9GZX8</accession>
<dbReference type="AlphaFoldDB" id="A0A7R9GZX8"/>
<proteinExistence type="predicted"/>
<dbReference type="EMBL" id="OC319001">
    <property type="protein sequence ID" value="CAD7403918.1"/>
    <property type="molecule type" value="Genomic_DNA"/>
</dbReference>
<organism evidence="1">
    <name type="scientific">Timema cristinae</name>
    <name type="common">Walking stick</name>
    <dbReference type="NCBI Taxonomy" id="61476"/>
    <lineage>
        <taxon>Eukaryota</taxon>
        <taxon>Metazoa</taxon>
        <taxon>Ecdysozoa</taxon>
        <taxon>Arthropoda</taxon>
        <taxon>Hexapoda</taxon>
        <taxon>Insecta</taxon>
        <taxon>Pterygota</taxon>
        <taxon>Neoptera</taxon>
        <taxon>Polyneoptera</taxon>
        <taxon>Phasmatodea</taxon>
        <taxon>Timematodea</taxon>
        <taxon>Timematoidea</taxon>
        <taxon>Timematidae</taxon>
        <taxon>Timema</taxon>
    </lineage>
</organism>
<name>A0A7R9GZX8_TIMCR</name>
<gene>
    <name evidence="1" type="ORF">TCEB3V08_LOCUS7240</name>
</gene>
<evidence type="ECO:0000313" key="1">
    <source>
        <dbReference type="EMBL" id="CAD7403918.1"/>
    </source>
</evidence>
<protein>
    <submittedName>
        <fullName evidence="1">Uncharacterized protein</fullName>
    </submittedName>
</protein>
<reference evidence="1" key="1">
    <citation type="submission" date="2020-11" db="EMBL/GenBank/DDBJ databases">
        <authorList>
            <person name="Tran Van P."/>
        </authorList>
    </citation>
    <scope>NUCLEOTIDE SEQUENCE</scope>
</reference>
<sequence length="160" mass="17254">MASPDCSISCGDGYDVTTIDELSAKFSVQGTSSSKTSGKKKVLSDSRLLDLRPICPAVMPSTIYPPHDDSCCDKKLMCASAPSVCIGLCDSVVRGLWVSEALDEIPSVTLVRSWKILLDHKASETWGEIEELCVVESATDNTEIVSLLEKVPECSPVNNR</sequence>